<evidence type="ECO:0000256" key="4">
    <source>
        <dbReference type="ARBA" id="ARBA00023014"/>
    </source>
</evidence>
<name>A0A7C4EVQ5_9BACT</name>
<dbReference type="CDD" id="cd02008">
    <property type="entry name" value="TPP_IOR_alpha"/>
    <property type="match status" value="1"/>
</dbReference>
<dbReference type="GO" id="GO:0044281">
    <property type="term" value="P:small molecule metabolic process"/>
    <property type="evidence" value="ECO:0007669"/>
    <property type="project" value="UniProtKB-ARBA"/>
</dbReference>
<keyword evidence="5 6" id="KW-0004">4Fe-4S</keyword>
<dbReference type="AlphaFoldDB" id="A0A7C4EVQ5"/>
<dbReference type="GO" id="GO:0043805">
    <property type="term" value="F:indolepyruvate ferredoxin oxidoreductase activity"/>
    <property type="evidence" value="ECO:0007669"/>
    <property type="project" value="UniProtKB-UniRule"/>
</dbReference>
<feature type="binding site" evidence="6">
    <location>
        <position position="582"/>
    </location>
    <ligand>
        <name>[4Fe-4S] cluster</name>
        <dbReference type="ChEBI" id="CHEBI:49883"/>
        <label>2</label>
    </ligand>
</feature>
<keyword evidence="1 5" id="KW-0479">Metal-binding</keyword>
<evidence type="ECO:0000256" key="3">
    <source>
        <dbReference type="ARBA" id="ARBA00023004"/>
    </source>
</evidence>
<feature type="binding site" evidence="6">
    <location>
        <position position="551"/>
    </location>
    <ligand>
        <name>[4Fe-4S] cluster</name>
        <dbReference type="ChEBI" id="CHEBI:49883"/>
        <label>1</label>
    </ligand>
</feature>
<dbReference type="CDD" id="cd07034">
    <property type="entry name" value="TPP_PYR_PFOR_IOR-alpha_like"/>
    <property type="match status" value="1"/>
</dbReference>
<dbReference type="Gene3D" id="3.40.50.970">
    <property type="match status" value="2"/>
</dbReference>
<comment type="function">
    <text evidence="5">Catalyzes the ferredoxin-dependent oxidative decarboxylation of arylpyruvates.</text>
</comment>
<dbReference type="InterPro" id="IPR017900">
    <property type="entry name" value="4Fe4S_Fe_S_CS"/>
</dbReference>
<reference evidence="8" key="1">
    <citation type="journal article" date="2020" name="mSystems">
        <title>Genome- and Community-Level Interaction Insights into Carbon Utilization and Element Cycling Functions of Hydrothermarchaeota in Hydrothermal Sediment.</title>
        <authorList>
            <person name="Zhou Z."/>
            <person name="Liu Y."/>
            <person name="Xu W."/>
            <person name="Pan J."/>
            <person name="Luo Z.H."/>
            <person name="Li M."/>
        </authorList>
    </citation>
    <scope>NUCLEOTIDE SEQUENCE [LARGE SCALE GENOMIC DNA]</scope>
    <source>
        <strain evidence="8">SpSt-769</strain>
    </source>
</reference>
<keyword evidence="5" id="KW-0813">Transport</keyword>
<dbReference type="PANTHER" id="PTHR43710:SF7">
    <property type="entry name" value="INDOLEPYRUVATE OXIDOREDUCTASE SUBUNIT IORA"/>
    <property type="match status" value="1"/>
</dbReference>
<proteinExistence type="predicted"/>
<gene>
    <name evidence="8" type="primary">iorA</name>
    <name evidence="8" type="ORF">ENV54_09175</name>
</gene>
<dbReference type="Gene3D" id="3.30.70.20">
    <property type="match status" value="1"/>
</dbReference>
<dbReference type="Pfam" id="PF02775">
    <property type="entry name" value="TPP_enzyme_C"/>
    <property type="match status" value="1"/>
</dbReference>
<feature type="domain" description="4Fe-4S ferredoxin-type" evidence="7">
    <location>
        <begin position="570"/>
        <end position="599"/>
    </location>
</feature>
<dbReference type="EC" id="1.2.7.8" evidence="5"/>
<keyword evidence="8" id="KW-0670">Pyruvate</keyword>
<keyword evidence="2 5" id="KW-0560">Oxidoreductase</keyword>
<dbReference type="GO" id="GO:0046872">
    <property type="term" value="F:metal ion binding"/>
    <property type="evidence" value="ECO:0007669"/>
    <property type="project" value="UniProtKB-UniRule"/>
</dbReference>
<feature type="binding site" evidence="6">
    <location>
        <position position="548"/>
    </location>
    <ligand>
        <name>[4Fe-4S] cluster</name>
        <dbReference type="ChEBI" id="CHEBI:49883"/>
        <label>1</label>
    </ligand>
</feature>
<sequence length="601" mass="65260">MFLLGNEAIARGVIEAGCTVAAAYPGTPSSEVLESLVKWKKSLHHPIYLEWSVNEKVAFETAYGASLAGSRSMVAMKMVGLNVASDSVLSAAYLGVRGGLVIVVADDPGPHSSQTEQDSRFFAWFAKLPVLDPCNPQEAKEMAKLAFDLSERYEAPVILRPCLRVCHARQNVPLGNPQPVADAGQFKKNWQRWAAIPKFRLALHEELNQKLAKMRLTEPFAQPEQAAGDGHAALAIITSGSVSSHVRDLVRTDPTAYPVDVYRVRMPFPAHGEALQNIVDAHAKTLVIEETYPVLELHLKDRRKVMGRLTGDVPEQGELTPEIVHHLVAKALGADSGEKTAPEIKARRPSLCPGCPHRSAFFLIKKVFQKAIYTGDIGCYTLGINMGAVDTCLCMGASIGMAGGFVHSPLQRENSTVVATIGDSTFFHAGVPALINAVHTKAPFVLVIMDNGTTAMTGGQPTPAHQELADGSPGVAVNIEQVVRGCGVEFCEVGDPYDYAGFESLLTDAKDYTYGKRKGVSVIIARRPCVQYARVAPSEDKFVVGDECDRCMTCIRDLECPAISFIKPEKKIFINWDLCNSCGFCFQMCPSHAIKKVAVHD</sequence>
<organism evidence="8">
    <name type="scientific">Desulfomonile tiedjei</name>
    <dbReference type="NCBI Taxonomy" id="2358"/>
    <lineage>
        <taxon>Bacteria</taxon>
        <taxon>Pseudomonadati</taxon>
        <taxon>Thermodesulfobacteriota</taxon>
        <taxon>Desulfomonilia</taxon>
        <taxon>Desulfomonilales</taxon>
        <taxon>Desulfomonilaceae</taxon>
        <taxon>Desulfomonile</taxon>
    </lineage>
</organism>
<keyword evidence="4 5" id="KW-0411">Iron-sulfur</keyword>
<dbReference type="PROSITE" id="PS00198">
    <property type="entry name" value="4FE4S_FER_1"/>
    <property type="match status" value="1"/>
</dbReference>
<feature type="binding site" evidence="6">
    <location>
        <position position="589"/>
    </location>
    <ligand>
        <name>[4Fe-4S] cluster</name>
        <dbReference type="ChEBI" id="CHEBI:49883"/>
        <label>1</label>
    </ligand>
</feature>
<evidence type="ECO:0000256" key="1">
    <source>
        <dbReference type="ARBA" id="ARBA00022723"/>
    </source>
</evidence>
<keyword evidence="3 5" id="KW-0408">Iron</keyword>
<feature type="binding site" evidence="6">
    <location>
        <position position="585"/>
    </location>
    <ligand>
        <name>[4Fe-4S] cluster</name>
        <dbReference type="ChEBI" id="CHEBI:49883"/>
        <label>2</label>
    </ligand>
</feature>
<feature type="binding site" evidence="6">
    <location>
        <position position="560"/>
    </location>
    <ligand>
        <name>[4Fe-4S] cluster</name>
        <dbReference type="ChEBI" id="CHEBI:49883"/>
        <label>2</label>
    </ligand>
</feature>
<evidence type="ECO:0000313" key="8">
    <source>
        <dbReference type="EMBL" id="HGH61454.1"/>
    </source>
</evidence>
<feature type="binding site" evidence="6">
    <location>
        <position position="554"/>
    </location>
    <ligand>
        <name>[4Fe-4S] cluster</name>
        <dbReference type="ChEBI" id="CHEBI:49883"/>
        <label>1</label>
    </ligand>
</feature>
<comment type="cofactor">
    <cofactor evidence="5 6">
        <name>[4Fe-4S] cluster</name>
        <dbReference type="ChEBI" id="CHEBI:49883"/>
    </cofactor>
    <text evidence="5 6">Binds 2 [4Fe-4S] clusters. In this family the first cluster has a non-standard and varying [4Fe-4S] binding motif CX(2)CX(2)CX(4-5)CP.</text>
</comment>
<dbReference type="GO" id="GO:0051539">
    <property type="term" value="F:4 iron, 4 sulfur cluster binding"/>
    <property type="evidence" value="ECO:0007669"/>
    <property type="project" value="UniProtKB-UniRule"/>
</dbReference>
<dbReference type="Pfam" id="PF00037">
    <property type="entry name" value="Fer4"/>
    <property type="match status" value="1"/>
</dbReference>
<dbReference type="InterPro" id="IPR002880">
    <property type="entry name" value="Pyrv_Fd/Flavodoxin_OxRdtase_N"/>
</dbReference>
<dbReference type="PANTHER" id="PTHR43710">
    <property type="entry name" value="2-HYDROXYACYL-COA LYASE"/>
    <property type="match status" value="1"/>
</dbReference>
<comment type="caution">
    <text evidence="8">The sequence shown here is derived from an EMBL/GenBank/DDBJ whole genome shotgun (WGS) entry which is preliminary data.</text>
</comment>
<dbReference type="InterPro" id="IPR017896">
    <property type="entry name" value="4Fe4S_Fe-S-bd"/>
</dbReference>
<dbReference type="InterPro" id="IPR045025">
    <property type="entry name" value="HACL1-like"/>
</dbReference>
<evidence type="ECO:0000259" key="7">
    <source>
        <dbReference type="PROSITE" id="PS51379"/>
    </source>
</evidence>
<dbReference type="InterPro" id="IPR029061">
    <property type="entry name" value="THDP-binding"/>
</dbReference>
<dbReference type="InterPro" id="IPR011766">
    <property type="entry name" value="TPP_enzyme_TPP-bd"/>
</dbReference>
<dbReference type="SUPFAM" id="SSF52518">
    <property type="entry name" value="Thiamin diphosphate-binding fold (THDP-binding)"/>
    <property type="match status" value="2"/>
</dbReference>
<dbReference type="PIRSF" id="PIRSF006439">
    <property type="entry name" value="Indolepyruvate_ferr_oxidored"/>
    <property type="match status" value="1"/>
</dbReference>
<protein>
    <recommendedName>
        <fullName evidence="5">Indolepyruvate oxidoreductase subunit IorA</fullName>
        <shortName evidence="5">IOR</shortName>
        <ecNumber evidence="5">1.2.7.8</ecNumber>
    </recommendedName>
    <alternativeName>
        <fullName evidence="5">Indolepyruvate ferredoxin oxidoreductase subunit alpha</fullName>
    </alternativeName>
</protein>
<dbReference type="EMBL" id="DTGT01000289">
    <property type="protein sequence ID" value="HGH61454.1"/>
    <property type="molecule type" value="Genomic_DNA"/>
</dbReference>
<keyword evidence="5" id="KW-0249">Electron transport</keyword>
<dbReference type="InterPro" id="IPR017721">
    <property type="entry name" value="IorA"/>
</dbReference>
<dbReference type="NCBIfam" id="TIGR03336">
    <property type="entry name" value="IOR_alpha"/>
    <property type="match status" value="1"/>
</dbReference>
<feature type="binding site" evidence="6">
    <location>
        <position position="579"/>
    </location>
    <ligand>
        <name>[4Fe-4S] cluster</name>
        <dbReference type="ChEBI" id="CHEBI:49883"/>
        <label>2</label>
    </ligand>
</feature>
<evidence type="ECO:0000256" key="2">
    <source>
        <dbReference type="ARBA" id="ARBA00023002"/>
    </source>
</evidence>
<evidence type="ECO:0000256" key="6">
    <source>
        <dbReference type="PIRSR" id="PIRSR006439-50"/>
    </source>
</evidence>
<dbReference type="PROSITE" id="PS51379">
    <property type="entry name" value="4FE4S_FER_2"/>
    <property type="match status" value="1"/>
</dbReference>
<comment type="catalytic activity">
    <reaction evidence="5">
        <text>indole-3-pyruvate + 2 oxidized [2Fe-2S]-[ferredoxin] + CoA = (indol-3-yl)acetyl-CoA + 2 reduced [2Fe-2S]-[ferredoxin] + CO2 + H(+)</text>
        <dbReference type="Rhea" id="RHEA:12645"/>
        <dbReference type="Rhea" id="RHEA-COMP:10000"/>
        <dbReference type="Rhea" id="RHEA-COMP:10001"/>
        <dbReference type="ChEBI" id="CHEBI:15378"/>
        <dbReference type="ChEBI" id="CHEBI:16526"/>
        <dbReference type="ChEBI" id="CHEBI:17640"/>
        <dbReference type="ChEBI" id="CHEBI:33737"/>
        <dbReference type="ChEBI" id="CHEBI:33738"/>
        <dbReference type="ChEBI" id="CHEBI:57271"/>
        <dbReference type="ChEBI" id="CHEBI:57287"/>
        <dbReference type="EC" id="1.2.7.8"/>
    </reaction>
</comment>
<dbReference type="SUPFAM" id="SSF54862">
    <property type="entry name" value="4Fe-4S ferredoxins"/>
    <property type="match status" value="1"/>
</dbReference>
<accession>A0A7C4EVQ5</accession>
<dbReference type="Pfam" id="PF01855">
    <property type="entry name" value="POR_N"/>
    <property type="match status" value="1"/>
</dbReference>
<dbReference type="GO" id="GO:0030976">
    <property type="term" value="F:thiamine pyrophosphate binding"/>
    <property type="evidence" value="ECO:0007669"/>
    <property type="project" value="InterPro"/>
</dbReference>
<dbReference type="FunFam" id="3.40.50.970:FF:000039">
    <property type="entry name" value="Indolepyruvate oxidoreductase subunit IorA"/>
    <property type="match status" value="1"/>
</dbReference>
<evidence type="ECO:0000256" key="5">
    <source>
        <dbReference type="PIRNR" id="PIRNR006439"/>
    </source>
</evidence>